<evidence type="ECO:0000313" key="3">
    <source>
        <dbReference type="EMBL" id="RJS46454.1"/>
    </source>
</evidence>
<proteinExistence type="predicted"/>
<reference evidence="4" key="1">
    <citation type="submission" date="2018-09" db="EMBL/GenBank/DDBJ databases">
        <authorList>
            <person name="Zhu H."/>
        </authorList>
    </citation>
    <scope>NUCLEOTIDE SEQUENCE [LARGE SCALE GENOMIC DNA]</scope>
    <source>
        <strain evidence="4">K1W22B-1</strain>
    </source>
</reference>
<dbReference type="EMBL" id="QYRP01000002">
    <property type="protein sequence ID" value="RJS46454.1"/>
    <property type="molecule type" value="Genomic_DNA"/>
</dbReference>
<accession>A0A3A5HEI1</accession>
<sequence length="94" mass="9762">MGVYAVGVTFCVVAWGYLVFAAIDFGGTAREGRGIAWLFLFVACIGAACCLFAGLMLGMRALISLGLVTPPADEQPAASTPPAERVPGGRRALR</sequence>
<evidence type="ECO:0000313" key="4">
    <source>
        <dbReference type="Proteomes" id="UP000276542"/>
    </source>
</evidence>
<dbReference type="Proteomes" id="UP000276542">
    <property type="component" value="Unassembled WGS sequence"/>
</dbReference>
<comment type="caution">
    <text evidence="3">The sequence shown here is derived from an EMBL/GenBank/DDBJ whole genome shotgun (WGS) entry which is preliminary data.</text>
</comment>
<keyword evidence="4" id="KW-1185">Reference proteome</keyword>
<evidence type="ECO:0000256" key="1">
    <source>
        <dbReference type="SAM" id="MobiDB-lite"/>
    </source>
</evidence>
<feature type="region of interest" description="Disordered" evidence="1">
    <location>
        <begin position="72"/>
        <end position="94"/>
    </location>
</feature>
<feature type="transmembrane region" description="Helical" evidence="2">
    <location>
        <begin position="35"/>
        <end position="57"/>
    </location>
</feature>
<dbReference type="AlphaFoldDB" id="A0A3A5HEI1"/>
<feature type="transmembrane region" description="Helical" evidence="2">
    <location>
        <begin position="6"/>
        <end position="23"/>
    </location>
</feature>
<protein>
    <submittedName>
        <fullName evidence="3">Uncharacterized protein</fullName>
    </submittedName>
</protein>
<gene>
    <name evidence="3" type="ORF">D4739_09690</name>
</gene>
<keyword evidence="2" id="KW-0472">Membrane</keyword>
<keyword evidence="2" id="KW-0812">Transmembrane</keyword>
<name>A0A3A5HEI1_9ACTN</name>
<organism evidence="3 4">
    <name type="scientific">Nocardioides cavernaquae</name>
    <dbReference type="NCBI Taxonomy" id="2321396"/>
    <lineage>
        <taxon>Bacteria</taxon>
        <taxon>Bacillati</taxon>
        <taxon>Actinomycetota</taxon>
        <taxon>Actinomycetes</taxon>
        <taxon>Propionibacteriales</taxon>
        <taxon>Nocardioidaceae</taxon>
        <taxon>Nocardioides</taxon>
    </lineage>
</organism>
<keyword evidence="2" id="KW-1133">Transmembrane helix</keyword>
<evidence type="ECO:0000256" key="2">
    <source>
        <dbReference type="SAM" id="Phobius"/>
    </source>
</evidence>